<dbReference type="RefSeq" id="WP_209703373.1">
    <property type="nucleotide sequence ID" value="NZ_JAGGLM010000034.1"/>
</dbReference>
<proteinExistence type="predicted"/>
<sequence>MDKIKLITDSTADLPDDIIKKYNIEVIPLFVIIDKKTYRDGIDIKLPQLLSKMESSSEFPSTAQINPEIFMNCYKKYLDEGYKIFSIHISSKMSGTYQSACIAKNMLESDDIVIVDSFNVTSGLGLQVIKAAELIKKGLSIKNLENEILEYSTHVKSTIEFNSLDNLVKGGRLSKTAGMIGNILGIKIIVAAKNGEIVVMDKARGSKKALKNMLGYIDKKGAKKDELAILLHAGETEVLNPFRDELINRNIKFIESEVGCVVGVHSGTGACGLFFVENY</sequence>
<dbReference type="PANTHER" id="PTHR33434">
    <property type="entry name" value="DEGV DOMAIN-CONTAINING PROTEIN DR_1986-RELATED"/>
    <property type="match status" value="1"/>
</dbReference>
<evidence type="ECO:0000313" key="3">
    <source>
        <dbReference type="Proteomes" id="UP001519307"/>
    </source>
</evidence>
<dbReference type="InterPro" id="IPR043168">
    <property type="entry name" value="DegV_C"/>
</dbReference>
<dbReference type="Gene3D" id="3.30.1180.10">
    <property type="match status" value="1"/>
</dbReference>
<name>A0ABS4KVS0_9CLOT</name>
<dbReference type="Pfam" id="PF02645">
    <property type="entry name" value="DegV"/>
    <property type="match status" value="1"/>
</dbReference>
<organism evidence="2 3">
    <name type="scientific">Clostridium algifaecis</name>
    <dbReference type="NCBI Taxonomy" id="1472040"/>
    <lineage>
        <taxon>Bacteria</taxon>
        <taxon>Bacillati</taxon>
        <taxon>Bacillota</taxon>
        <taxon>Clostridia</taxon>
        <taxon>Eubacteriales</taxon>
        <taxon>Clostridiaceae</taxon>
        <taxon>Clostridium</taxon>
    </lineage>
</organism>
<evidence type="ECO:0000256" key="1">
    <source>
        <dbReference type="ARBA" id="ARBA00023121"/>
    </source>
</evidence>
<dbReference type="InterPro" id="IPR050270">
    <property type="entry name" value="DegV_domain_contain"/>
</dbReference>
<protein>
    <submittedName>
        <fullName evidence="2">DegV family protein with EDD domain</fullName>
    </submittedName>
</protein>
<keyword evidence="1" id="KW-0446">Lipid-binding</keyword>
<dbReference type="InterPro" id="IPR003797">
    <property type="entry name" value="DegV"/>
</dbReference>
<evidence type="ECO:0000313" key="2">
    <source>
        <dbReference type="EMBL" id="MBP2034141.1"/>
    </source>
</evidence>
<reference evidence="2 3" key="1">
    <citation type="submission" date="2021-03" db="EMBL/GenBank/DDBJ databases">
        <title>Genomic Encyclopedia of Type Strains, Phase IV (KMG-IV): sequencing the most valuable type-strain genomes for metagenomic binning, comparative biology and taxonomic classification.</title>
        <authorList>
            <person name="Goeker M."/>
        </authorList>
    </citation>
    <scope>NUCLEOTIDE SEQUENCE [LARGE SCALE GENOMIC DNA]</scope>
    <source>
        <strain evidence="2 3">DSM 28783</strain>
    </source>
</reference>
<dbReference type="Gene3D" id="3.40.50.10170">
    <property type="match status" value="1"/>
</dbReference>
<dbReference type="Proteomes" id="UP001519307">
    <property type="component" value="Unassembled WGS sequence"/>
</dbReference>
<accession>A0ABS4KVS0</accession>
<keyword evidence="3" id="KW-1185">Reference proteome</keyword>
<dbReference type="PANTHER" id="PTHR33434:SF2">
    <property type="entry name" value="FATTY ACID-BINDING PROTEIN TM_1468"/>
    <property type="match status" value="1"/>
</dbReference>
<dbReference type="NCBIfam" id="TIGR00762">
    <property type="entry name" value="DegV"/>
    <property type="match status" value="1"/>
</dbReference>
<dbReference type="SUPFAM" id="SSF82549">
    <property type="entry name" value="DAK1/DegV-like"/>
    <property type="match status" value="1"/>
</dbReference>
<gene>
    <name evidence="2" type="ORF">J2Z42_002872</name>
</gene>
<comment type="caution">
    <text evidence="2">The sequence shown here is derived from an EMBL/GenBank/DDBJ whole genome shotgun (WGS) entry which is preliminary data.</text>
</comment>
<dbReference type="EMBL" id="JAGGLM010000034">
    <property type="protein sequence ID" value="MBP2034141.1"/>
    <property type="molecule type" value="Genomic_DNA"/>
</dbReference>
<dbReference type="PROSITE" id="PS51482">
    <property type="entry name" value="DEGV"/>
    <property type="match status" value="1"/>
</dbReference>